<keyword evidence="2" id="KW-1185">Reference proteome</keyword>
<reference evidence="1 2" key="1">
    <citation type="submission" date="2019-08" db="EMBL/GenBank/DDBJ databases">
        <title>In-depth cultivation of the pig gut microbiome towards novel bacterial diversity and tailored functional studies.</title>
        <authorList>
            <person name="Wylensek D."/>
            <person name="Hitch T.C.A."/>
            <person name="Clavel T."/>
        </authorList>
    </citation>
    <scope>NUCLEOTIDE SEQUENCE [LARGE SCALE GENOMIC DNA]</scope>
    <source>
        <strain evidence="1 2">LKV-178-WT-2A</strain>
    </source>
</reference>
<gene>
    <name evidence="1" type="ORF">FYJ73_07075</name>
</gene>
<sequence>MILYDLLQAYRFDEIMATINNMYPGTSGYRDQLRLAYDLLLDMRPVPSKKPIRFKIIDGPGDLKYMGAEDRDFNTTWEVCLGKNLVREKGVDLTDDELVANCLVNICFTARHPKAFDKAFEELHQE</sequence>
<accession>A0A7K0KES7</accession>
<dbReference type="Proteomes" id="UP000438914">
    <property type="component" value="Unassembled WGS sequence"/>
</dbReference>
<proteinExistence type="predicted"/>
<dbReference type="RefSeq" id="WP_154534017.1">
    <property type="nucleotide sequence ID" value="NZ_VUNG01000014.1"/>
</dbReference>
<dbReference type="EMBL" id="VUNG01000014">
    <property type="protein sequence ID" value="MST84431.1"/>
    <property type="molecule type" value="Genomic_DNA"/>
</dbReference>
<dbReference type="AlphaFoldDB" id="A0A7K0KES7"/>
<evidence type="ECO:0000313" key="1">
    <source>
        <dbReference type="EMBL" id="MST84431.1"/>
    </source>
</evidence>
<name>A0A7K0KES7_9BACT</name>
<comment type="caution">
    <text evidence="1">The sequence shown here is derived from an EMBL/GenBank/DDBJ whole genome shotgun (WGS) entry which is preliminary data.</text>
</comment>
<evidence type="ECO:0000313" key="2">
    <source>
        <dbReference type="Proteomes" id="UP000438914"/>
    </source>
</evidence>
<protein>
    <submittedName>
        <fullName evidence="1">Uncharacterized protein</fullName>
    </submittedName>
</protein>
<organism evidence="1 2">
    <name type="scientific">Hallella mizrahii</name>
    <dbReference type="NCBI Taxonomy" id="2606637"/>
    <lineage>
        <taxon>Bacteria</taxon>
        <taxon>Pseudomonadati</taxon>
        <taxon>Bacteroidota</taxon>
        <taxon>Bacteroidia</taxon>
        <taxon>Bacteroidales</taxon>
        <taxon>Prevotellaceae</taxon>
        <taxon>Hallella</taxon>
    </lineage>
</organism>